<feature type="compositionally biased region" description="Low complexity" evidence="1">
    <location>
        <begin position="442"/>
        <end position="453"/>
    </location>
</feature>
<dbReference type="AlphaFoldDB" id="A0A561SGN4"/>
<protein>
    <submittedName>
        <fullName evidence="2">Uncharacterized protein</fullName>
    </submittedName>
</protein>
<dbReference type="EMBL" id="VIWV01000002">
    <property type="protein sequence ID" value="TWF73977.1"/>
    <property type="molecule type" value="Genomic_DNA"/>
</dbReference>
<accession>A0A561SGN4</accession>
<feature type="compositionally biased region" description="Polar residues" evidence="1">
    <location>
        <begin position="486"/>
        <end position="497"/>
    </location>
</feature>
<evidence type="ECO:0000313" key="2">
    <source>
        <dbReference type="EMBL" id="TWF73977.1"/>
    </source>
</evidence>
<sequence>MPLAPHEIDFLKTEMEHCGLYWEVHRHPGNYDVIQKLATEGYLESSSRWPTEHVVTIKTANEFPQFLAQNGPFGRNIRLDEYGDEELTKGEMEEKWALEESIVQVPAYRFQPDPAPGQPHHVACLPLSKRALDEQLIPKWPIWVHKMAQAIKKGMVGQEESLTFYQDYRVGKHLNRGERLGRRAGDAARRHAIGTERALSEIDISQEYEVYSRKIPADVIYYMRIFTRYSELPEDAKILGASAAQFAGILSHHTYNRASHVVKNYNGNVTTWDPLLAESQSGEKAREVDKARWMFHNLHYALGAETGYMGDNPFRLNHFDMVHSSTEDYDHLFSPRFEMHCSKEVGDLLYDRWGSWLDLQEDCRNGWTPKDIQCLADSLDQAFSKLPLPEQEIVVEWHTRNQDNAHVWKGTWQPEPLRSPAQPTHAVDGLLFIPGAAALSSAGGSTGSSAPHGLSTTAEAAGSTPVAGTVNAASSPPYAFAVVPSGTGNSPLGANTR</sequence>
<comment type="caution">
    <text evidence="2">The sequence shown here is derived from an EMBL/GenBank/DDBJ whole genome shotgun (WGS) entry which is preliminary data.</text>
</comment>
<gene>
    <name evidence="2" type="ORF">FHX78_129</name>
</gene>
<reference evidence="2 3" key="1">
    <citation type="submission" date="2019-06" db="EMBL/GenBank/DDBJ databases">
        <title>Sequencing the genomes of 1000 actinobacteria strains.</title>
        <authorList>
            <person name="Klenk H.-P."/>
        </authorList>
    </citation>
    <scope>NUCLEOTIDE SEQUENCE [LARGE SCALE GENOMIC DNA]</scope>
    <source>
        <strain evidence="2 3">DSM 41695</strain>
    </source>
</reference>
<evidence type="ECO:0000313" key="3">
    <source>
        <dbReference type="Proteomes" id="UP000316603"/>
    </source>
</evidence>
<proteinExistence type="predicted"/>
<dbReference type="Proteomes" id="UP000316603">
    <property type="component" value="Unassembled WGS sequence"/>
</dbReference>
<feature type="region of interest" description="Disordered" evidence="1">
    <location>
        <begin position="442"/>
        <end position="497"/>
    </location>
</feature>
<organism evidence="2 3">
    <name type="scientific">Streptomyces capillispiralis</name>
    <dbReference type="NCBI Taxonomy" id="68182"/>
    <lineage>
        <taxon>Bacteria</taxon>
        <taxon>Bacillati</taxon>
        <taxon>Actinomycetota</taxon>
        <taxon>Actinomycetes</taxon>
        <taxon>Kitasatosporales</taxon>
        <taxon>Streptomycetaceae</taxon>
        <taxon>Streptomyces</taxon>
    </lineage>
</organism>
<keyword evidence="3" id="KW-1185">Reference proteome</keyword>
<name>A0A561SGN4_9ACTN</name>
<evidence type="ECO:0000256" key="1">
    <source>
        <dbReference type="SAM" id="MobiDB-lite"/>
    </source>
</evidence>